<feature type="transmembrane region" description="Helical" evidence="1">
    <location>
        <begin position="59"/>
        <end position="80"/>
    </location>
</feature>
<accession>A0A1A9WNR9</accession>
<evidence type="ECO:0000256" key="1">
    <source>
        <dbReference type="SAM" id="Phobius"/>
    </source>
</evidence>
<organism evidence="2 3">
    <name type="scientific">Glossina brevipalpis</name>
    <dbReference type="NCBI Taxonomy" id="37001"/>
    <lineage>
        <taxon>Eukaryota</taxon>
        <taxon>Metazoa</taxon>
        <taxon>Ecdysozoa</taxon>
        <taxon>Arthropoda</taxon>
        <taxon>Hexapoda</taxon>
        <taxon>Insecta</taxon>
        <taxon>Pterygota</taxon>
        <taxon>Neoptera</taxon>
        <taxon>Endopterygota</taxon>
        <taxon>Diptera</taxon>
        <taxon>Brachycera</taxon>
        <taxon>Muscomorpha</taxon>
        <taxon>Hippoboscoidea</taxon>
        <taxon>Glossinidae</taxon>
        <taxon>Glossina</taxon>
    </lineage>
</organism>
<dbReference type="VEuPathDB" id="VectorBase:GBRI026425"/>
<dbReference type="Proteomes" id="UP000091820">
    <property type="component" value="Unassembled WGS sequence"/>
</dbReference>
<evidence type="ECO:0000313" key="2">
    <source>
        <dbReference type="EnsemblMetazoa" id="GBRI026425-PA"/>
    </source>
</evidence>
<dbReference type="EnsemblMetazoa" id="GBRI026425-RA">
    <property type="protein sequence ID" value="GBRI026425-PA"/>
    <property type="gene ID" value="GBRI026425"/>
</dbReference>
<keyword evidence="1" id="KW-0472">Membrane</keyword>
<keyword evidence="1" id="KW-0812">Transmembrane</keyword>
<feature type="transmembrane region" description="Helical" evidence="1">
    <location>
        <begin position="9"/>
        <end position="28"/>
    </location>
</feature>
<protein>
    <submittedName>
        <fullName evidence="2">Uncharacterized protein</fullName>
    </submittedName>
</protein>
<proteinExistence type="predicted"/>
<reference evidence="3" key="1">
    <citation type="submission" date="2014-03" db="EMBL/GenBank/DDBJ databases">
        <authorList>
            <person name="Aksoy S."/>
            <person name="Warren W."/>
            <person name="Wilson R.K."/>
        </authorList>
    </citation>
    <scope>NUCLEOTIDE SEQUENCE [LARGE SCALE GENOMIC DNA]</scope>
    <source>
        <strain evidence="3">IAEA</strain>
    </source>
</reference>
<keyword evidence="3" id="KW-1185">Reference proteome</keyword>
<name>A0A1A9WNR9_9MUSC</name>
<sequence>MKAIVATIVLRNIVGMIFGLKVACFFVLEQGQDNNSGIFIVKDHDFHREADPPMWSYDFHYYTTSLIATYQVVVVVYDFLTLETNDLQHVNNYTPNELMLHNREPLVNIENRAKEVLSNVPTSAIKHSKGGDFKVSEDLSRFNWPLKSANESGNKKRIQNAMIGKASKYFPFTISPEKRFGDLLMLLANQSSPPSSLFLVFIKLNFQKFKLYCVAVITETVCQLSHKRL</sequence>
<reference evidence="2" key="2">
    <citation type="submission" date="2020-05" db="UniProtKB">
        <authorList>
            <consortium name="EnsemblMetazoa"/>
        </authorList>
    </citation>
    <scope>IDENTIFICATION</scope>
    <source>
        <strain evidence="2">IAEA</strain>
    </source>
</reference>
<dbReference type="AlphaFoldDB" id="A0A1A9WNR9"/>
<keyword evidence="1" id="KW-1133">Transmembrane helix</keyword>
<evidence type="ECO:0000313" key="3">
    <source>
        <dbReference type="Proteomes" id="UP000091820"/>
    </source>
</evidence>